<accession>A0AAN6JYH2</accession>
<feature type="compositionally biased region" description="Basic and acidic residues" evidence="1">
    <location>
        <begin position="105"/>
        <end position="139"/>
    </location>
</feature>
<dbReference type="EMBL" id="JAUJLE010000504">
    <property type="protein sequence ID" value="KAK0954467.1"/>
    <property type="molecule type" value="Genomic_DNA"/>
</dbReference>
<gene>
    <name evidence="2" type="ORF">LTR82_016512</name>
    <name evidence="3" type="ORF">LTR91_023290</name>
</gene>
<reference evidence="3" key="2">
    <citation type="submission" date="2023-06" db="EMBL/GenBank/DDBJ databases">
        <title>Black Yeasts Isolated from many extreme environments.</title>
        <authorList>
            <person name="Coleine C."/>
            <person name="Stajich J.E."/>
            <person name="Selbmann L."/>
        </authorList>
    </citation>
    <scope>NUCLEOTIDE SEQUENCE</scope>
    <source>
        <strain evidence="3">CCFEE 5200</strain>
    </source>
</reference>
<name>A0AAN6JYH2_9PEZI</name>
<feature type="region of interest" description="Disordered" evidence="1">
    <location>
        <begin position="105"/>
        <end position="152"/>
    </location>
</feature>
<dbReference type="EMBL" id="JASUXU010000106">
    <property type="protein sequence ID" value="KAK0306214.1"/>
    <property type="molecule type" value="Genomic_DNA"/>
</dbReference>
<dbReference type="AlphaFoldDB" id="A0AAN6JYH2"/>
<keyword evidence="4" id="KW-1185">Reference proteome</keyword>
<evidence type="ECO:0000256" key="1">
    <source>
        <dbReference type="SAM" id="MobiDB-lite"/>
    </source>
</evidence>
<reference evidence="2" key="1">
    <citation type="submission" date="2021-12" db="EMBL/GenBank/DDBJ databases">
        <title>Black yeast isolated from Biological Soil Crust.</title>
        <authorList>
            <person name="Kurbessoian T."/>
        </authorList>
    </citation>
    <scope>NUCLEOTIDE SEQUENCE</scope>
    <source>
        <strain evidence="2">CCFEE 5208</strain>
    </source>
</reference>
<proteinExistence type="predicted"/>
<dbReference type="Proteomes" id="UP001175353">
    <property type="component" value="Unassembled WGS sequence"/>
</dbReference>
<organism evidence="3 4">
    <name type="scientific">Friedmanniomyces endolithicus</name>
    <dbReference type="NCBI Taxonomy" id="329885"/>
    <lineage>
        <taxon>Eukaryota</taxon>
        <taxon>Fungi</taxon>
        <taxon>Dikarya</taxon>
        <taxon>Ascomycota</taxon>
        <taxon>Pezizomycotina</taxon>
        <taxon>Dothideomycetes</taxon>
        <taxon>Dothideomycetidae</taxon>
        <taxon>Mycosphaerellales</taxon>
        <taxon>Teratosphaeriaceae</taxon>
        <taxon>Friedmanniomyces</taxon>
    </lineage>
</organism>
<dbReference type="Proteomes" id="UP001168146">
    <property type="component" value="Unassembled WGS sequence"/>
</dbReference>
<evidence type="ECO:0000313" key="4">
    <source>
        <dbReference type="Proteomes" id="UP001175353"/>
    </source>
</evidence>
<feature type="region of interest" description="Disordered" evidence="1">
    <location>
        <begin position="24"/>
        <end position="61"/>
    </location>
</feature>
<sequence>MTDEAAPPPYTAHAADPVVSIQGSAKNHLRAEQTPFLVPTQESAKRYPSLEQTPPQIDKPAKTWLDSWRSWGDHGPNILKRWSYPQSRDELAALKAERKVERIAARKATRDAAEKAKRYSAGRKAERVAAEMAKKDAARKSGNTALPEPEMRKQKIREWYGHQYDYAPGRREWFGSHLRERSGAVCTLKADQDGQS</sequence>
<evidence type="ECO:0000313" key="2">
    <source>
        <dbReference type="EMBL" id="KAK0306214.1"/>
    </source>
</evidence>
<protein>
    <submittedName>
        <fullName evidence="3">Uncharacterized protein</fullName>
    </submittedName>
</protein>
<evidence type="ECO:0000313" key="3">
    <source>
        <dbReference type="EMBL" id="KAK0954467.1"/>
    </source>
</evidence>
<comment type="caution">
    <text evidence="3">The sequence shown here is derived from an EMBL/GenBank/DDBJ whole genome shotgun (WGS) entry which is preliminary data.</text>
</comment>